<comment type="caution">
    <text evidence="1">The sequence shown here is derived from an EMBL/GenBank/DDBJ whole genome shotgun (WGS) entry which is preliminary data.</text>
</comment>
<evidence type="ECO:0000313" key="2">
    <source>
        <dbReference type="Proteomes" id="UP001595909"/>
    </source>
</evidence>
<reference evidence="2" key="1">
    <citation type="journal article" date="2019" name="Int. J. Syst. Evol. Microbiol.">
        <title>The Global Catalogue of Microorganisms (GCM) 10K type strain sequencing project: providing services to taxonomists for standard genome sequencing and annotation.</title>
        <authorList>
            <consortium name="The Broad Institute Genomics Platform"/>
            <consortium name="The Broad Institute Genome Sequencing Center for Infectious Disease"/>
            <person name="Wu L."/>
            <person name="Ma J."/>
        </authorList>
    </citation>
    <scope>NUCLEOTIDE SEQUENCE [LARGE SCALE GENOMIC DNA]</scope>
    <source>
        <strain evidence="2">CCUG 50347</strain>
    </source>
</reference>
<gene>
    <name evidence="1" type="ORF">ACFPEL_22590</name>
</gene>
<keyword evidence="2" id="KW-1185">Reference proteome</keyword>
<proteinExistence type="predicted"/>
<dbReference type="Proteomes" id="UP001595909">
    <property type="component" value="Unassembled WGS sequence"/>
</dbReference>
<protein>
    <submittedName>
        <fullName evidence="1">Uncharacterized protein</fullName>
    </submittedName>
</protein>
<organism evidence="1 2">
    <name type="scientific">Actinomycetospora chibensis</name>
    <dbReference type="NCBI Taxonomy" id="663606"/>
    <lineage>
        <taxon>Bacteria</taxon>
        <taxon>Bacillati</taxon>
        <taxon>Actinomycetota</taxon>
        <taxon>Actinomycetes</taxon>
        <taxon>Pseudonocardiales</taxon>
        <taxon>Pseudonocardiaceae</taxon>
        <taxon>Actinomycetospora</taxon>
    </lineage>
</organism>
<evidence type="ECO:0000313" key="1">
    <source>
        <dbReference type="EMBL" id="MFC4835214.1"/>
    </source>
</evidence>
<dbReference type="EMBL" id="JBHSIM010000047">
    <property type="protein sequence ID" value="MFC4835214.1"/>
    <property type="molecule type" value="Genomic_DNA"/>
</dbReference>
<accession>A0ABV9RNX3</accession>
<dbReference type="RefSeq" id="WP_274191686.1">
    <property type="nucleotide sequence ID" value="NZ_BAABHN010000047.1"/>
</dbReference>
<sequence length="99" mass="10686">MQGLREQPAPDARETATMGIYVLEASVPRGRYQQKVDAAAAQPPTAEVQFDCWEPADDANATRLLRSATESVGSFSSVDVVATAATRPASRWRRHGAGR</sequence>
<name>A0ABV9RNX3_9PSEU</name>